<feature type="transmembrane region" description="Helical" evidence="6">
    <location>
        <begin position="411"/>
        <end position="433"/>
    </location>
</feature>
<evidence type="ECO:0000256" key="3">
    <source>
        <dbReference type="ARBA" id="ARBA00022692"/>
    </source>
</evidence>
<dbReference type="GO" id="GO:0005886">
    <property type="term" value="C:plasma membrane"/>
    <property type="evidence" value="ECO:0007669"/>
    <property type="project" value="UniProtKB-SubCell"/>
</dbReference>
<feature type="transmembrane region" description="Helical" evidence="6">
    <location>
        <begin position="325"/>
        <end position="349"/>
    </location>
</feature>
<evidence type="ECO:0000256" key="5">
    <source>
        <dbReference type="ARBA" id="ARBA00023136"/>
    </source>
</evidence>
<feature type="transmembrane region" description="Helical" evidence="6">
    <location>
        <begin position="84"/>
        <end position="106"/>
    </location>
</feature>
<comment type="caution">
    <text evidence="7">The sequence shown here is derived from an EMBL/GenBank/DDBJ whole genome shotgun (WGS) entry which is preliminary data.</text>
</comment>
<evidence type="ECO:0000313" key="8">
    <source>
        <dbReference type="Proteomes" id="UP000290649"/>
    </source>
</evidence>
<dbReference type="AlphaFoldDB" id="A0A4Q0VVL8"/>
<dbReference type="InterPro" id="IPR002797">
    <property type="entry name" value="Polysacc_synth"/>
</dbReference>
<dbReference type="InterPro" id="IPR024923">
    <property type="entry name" value="PG_synth_SpoVB"/>
</dbReference>
<name>A0A4Q0VVL8_9BACI</name>
<dbReference type="PANTHER" id="PTHR30250">
    <property type="entry name" value="PST FAMILY PREDICTED COLANIC ACID TRANSPORTER"/>
    <property type="match status" value="1"/>
</dbReference>
<reference evidence="7 8" key="1">
    <citation type="journal article" date="2019" name="Int. J. Syst. Evol. Microbiol.">
        <title>Anaerobacillus alkaliphilus sp. nov., a novel alkaliphilic and moderately halophilic bacterium.</title>
        <authorList>
            <person name="Borsodi A.K."/>
            <person name="Aszalos J.M."/>
            <person name="Bihari P."/>
            <person name="Nagy I."/>
            <person name="Schumann P."/>
            <person name="Sproer C."/>
            <person name="Kovacs A.L."/>
            <person name="Boka K."/>
            <person name="Dobosy P."/>
            <person name="Ovari M."/>
            <person name="Szili-Kovacs T."/>
            <person name="Toth E."/>
        </authorList>
    </citation>
    <scope>NUCLEOTIDE SEQUENCE [LARGE SCALE GENOMIC DNA]</scope>
    <source>
        <strain evidence="7 8">B16-10</strain>
    </source>
</reference>
<feature type="transmembrane region" description="Helical" evidence="6">
    <location>
        <begin position="183"/>
        <end position="203"/>
    </location>
</feature>
<gene>
    <name evidence="7" type="ORF">DS745_05075</name>
</gene>
<dbReference type="Pfam" id="PF01943">
    <property type="entry name" value="Polysacc_synt"/>
    <property type="match status" value="1"/>
</dbReference>
<feature type="transmembrane region" description="Helical" evidence="6">
    <location>
        <begin position="118"/>
        <end position="139"/>
    </location>
</feature>
<keyword evidence="4 6" id="KW-1133">Transmembrane helix</keyword>
<dbReference type="EMBL" id="QOUX01000020">
    <property type="protein sequence ID" value="RXJ02957.1"/>
    <property type="molecule type" value="Genomic_DNA"/>
</dbReference>
<feature type="transmembrane region" description="Helical" evidence="6">
    <location>
        <begin position="445"/>
        <end position="466"/>
    </location>
</feature>
<organism evidence="7 8">
    <name type="scientific">Anaerobacillus alkaliphilus</name>
    <dbReference type="NCBI Taxonomy" id="1548597"/>
    <lineage>
        <taxon>Bacteria</taxon>
        <taxon>Bacillati</taxon>
        <taxon>Bacillota</taxon>
        <taxon>Bacilli</taxon>
        <taxon>Bacillales</taxon>
        <taxon>Bacillaceae</taxon>
        <taxon>Anaerobacillus</taxon>
    </lineage>
</organism>
<feature type="transmembrane region" description="Helical" evidence="6">
    <location>
        <begin position="284"/>
        <end position="304"/>
    </location>
</feature>
<protein>
    <submittedName>
        <fullName evidence="7">Polysaccharide biosynthesis protein</fullName>
    </submittedName>
</protein>
<keyword evidence="2" id="KW-1003">Cell membrane</keyword>
<keyword evidence="8" id="KW-1185">Reference proteome</keyword>
<feature type="transmembrane region" description="Helical" evidence="6">
    <location>
        <begin position="478"/>
        <end position="499"/>
    </location>
</feature>
<dbReference type="OrthoDB" id="9775950at2"/>
<evidence type="ECO:0000256" key="4">
    <source>
        <dbReference type="ARBA" id="ARBA00022989"/>
    </source>
</evidence>
<comment type="subcellular location">
    <subcellularLocation>
        <location evidence="1">Cell membrane</location>
        <topology evidence="1">Multi-pass membrane protein</topology>
    </subcellularLocation>
</comment>
<feature type="transmembrane region" description="Helical" evidence="6">
    <location>
        <begin position="387"/>
        <end position="405"/>
    </location>
</feature>
<keyword evidence="3 6" id="KW-0812">Transmembrane</keyword>
<dbReference type="Proteomes" id="UP000290649">
    <property type="component" value="Unassembled WGS sequence"/>
</dbReference>
<feature type="transmembrane region" description="Helical" evidence="6">
    <location>
        <begin position="160"/>
        <end position="177"/>
    </location>
</feature>
<evidence type="ECO:0000256" key="2">
    <source>
        <dbReference type="ARBA" id="ARBA00022475"/>
    </source>
</evidence>
<feature type="transmembrane region" description="Helical" evidence="6">
    <location>
        <begin position="232"/>
        <end position="252"/>
    </location>
</feature>
<evidence type="ECO:0000256" key="6">
    <source>
        <dbReference type="SAM" id="Phobius"/>
    </source>
</evidence>
<dbReference type="CDD" id="cd13124">
    <property type="entry name" value="MATE_SpoVB_like"/>
    <property type="match status" value="1"/>
</dbReference>
<proteinExistence type="predicted"/>
<keyword evidence="5 6" id="KW-0472">Membrane</keyword>
<dbReference type="InterPro" id="IPR050833">
    <property type="entry name" value="Poly_Biosynth_Transport"/>
</dbReference>
<evidence type="ECO:0000313" key="7">
    <source>
        <dbReference type="EMBL" id="RXJ02957.1"/>
    </source>
</evidence>
<feature type="transmembrane region" description="Helical" evidence="6">
    <location>
        <begin position="355"/>
        <end position="375"/>
    </location>
</feature>
<dbReference type="PIRSF" id="PIRSF038958">
    <property type="entry name" value="PG_synth_SpoVB"/>
    <property type="match status" value="1"/>
</dbReference>
<dbReference type="PANTHER" id="PTHR30250:SF29">
    <property type="entry name" value="POLYSACCHARIDE BIOSYNTHESIS PROTEIN C-TERMINAL DOMAIN-CONTAINING PROTEIN"/>
    <property type="match status" value="1"/>
</dbReference>
<feature type="transmembrane region" description="Helical" evidence="6">
    <location>
        <begin position="40"/>
        <end position="63"/>
    </location>
</feature>
<evidence type="ECO:0000256" key="1">
    <source>
        <dbReference type="ARBA" id="ARBA00004651"/>
    </source>
</evidence>
<accession>A0A4Q0VVL8</accession>
<sequence>MMSKTFVKGAIILTIATFLSKLLGSVFRIPLQNIAGNEVLGIFTLVYPVYMAVLIISVAGIPIAISKLISEARVKNSDEDIRNIFVTSGIITFLLGSLSFLLMFTFSETIALVLGGPYATYSVMIVSITLIFAPYMAVYRGFFQGYGDMKPTAYSQVLEQFVRVALILVIAYILVVRGAASDVVAGGVMVGSSIGVLASLVFLRWTFNRSGLKPASEKKYNWAVFKAWSKKILWLSIPICIGALTMALLNLVDSVTIPVQLRNAGFVNLEVADQYGIYSRGLTLVQIVVVFASALILPLIPYVTEALAKNDILRTKTVVEKALKFTHLTSWPAAIGLMALTLPVNLALFKDLEGSLVIAIISFSALFTSLAVLTTGVLQGMNRSNEAAIIVIISAAVKIVLNIVLVGAYGLVGAAISTLITYVVLTALNYWMINKTVPFSIVNRATIVFAVSSIFMGTAIALPLTIFTIEEWTRVTALLYTAVSIAVGGSIYGVLVLLLRALTKDELATFPIVGNFLAKSLYKTMKG</sequence>